<name>A0AAV7PGE4_PLEWA</name>
<protein>
    <submittedName>
        <fullName evidence="1">Uncharacterized protein</fullName>
    </submittedName>
</protein>
<keyword evidence="2" id="KW-1185">Reference proteome</keyword>
<proteinExistence type="predicted"/>
<comment type="caution">
    <text evidence="1">The sequence shown here is derived from an EMBL/GenBank/DDBJ whole genome shotgun (WGS) entry which is preliminary data.</text>
</comment>
<dbReference type="EMBL" id="JANPWB010000011">
    <property type="protein sequence ID" value="KAJ1124355.1"/>
    <property type="molecule type" value="Genomic_DNA"/>
</dbReference>
<dbReference type="AlphaFoldDB" id="A0AAV7PGE4"/>
<organism evidence="1 2">
    <name type="scientific">Pleurodeles waltl</name>
    <name type="common">Iberian ribbed newt</name>
    <dbReference type="NCBI Taxonomy" id="8319"/>
    <lineage>
        <taxon>Eukaryota</taxon>
        <taxon>Metazoa</taxon>
        <taxon>Chordata</taxon>
        <taxon>Craniata</taxon>
        <taxon>Vertebrata</taxon>
        <taxon>Euteleostomi</taxon>
        <taxon>Amphibia</taxon>
        <taxon>Batrachia</taxon>
        <taxon>Caudata</taxon>
        <taxon>Salamandroidea</taxon>
        <taxon>Salamandridae</taxon>
        <taxon>Pleurodelinae</taxon>
        <taxon>Pleurodeles</taxon>
    </lineage>
</organism>
<accession>A0AAV7PGE4</accession>
<evidence type="ECO:0000313" key="1">
    <source>
        <dbReference type="EMBL" id="KAJ1124355.1"/>
    </source>
</evidence>
<evidence type="ECO:0000313" key="2">
    <source>
        <dbReference type="Proteomes" id="UP001066276"/>
    </source>
</evidence>
<sequence length="189" mass="19445">MQGSVRPTVSLCDLWHRHGPLRGLSQAAGLSFRPLAPGAGRRNWLLRRRFGLLLVATNGGYLSVTGCHKRGVSKAGRAARGSLFPPRRGHLSLHWGYVGLCGGHGTSSGLGARGSPALPQGMAAVCPQLLGSAVTSPPRLAFSPAAPQEGAGEASGGWGVVREGTEYPPAVVARSSPPVSYLGGRACGH</sequence>
<dbReference type="Proteomes" id="UP001066276">
    <property type="component" value="Chromosome 7"/>
</dbReference>
<reference evidence="1" key="1">
    <citation type="journal article" date="2022" name="bioRxiv">
        <title>Sequencing and chromosome-scale assembly of the giantPleurodeles waltlgenome.</title>
        <authorList>
            <person name="Brown T."/>
            <person name="Elewa A."/>
            <person name="Iarovenko S."/>
            <person name="Subramanian E."/>
            <person name="Araus A.J."/>
            <person name="Petzold A."/>
            <person name="Susuki M."/>
            <person name="Suzuki K.-i.T."/>
            <person name="Hayashi T."/>
            <person name="Toyoda A."/>
            <person name="Oliveira C."/>
            <person name="Osipova E."/>
            <person name="Leigh N.D."/>
            <person name="Simon A."/>
            <person name="Yun M.H."/>
        </authorList>
    </citation>
    <scope>NUCLEOTIDE SEQUENCE</scope>
    <source>
        <strain evidence="1">20211129_DDA</strain>
        <tissue evidence="1">Liver</tissue>
    </source>
</reference>
<gene>
    <name evidence="1" type="ORF">NDU88_002816</name>
</gene>